<keyword evidence="7" id="KW-0863">Zinc-finger</keyword>
<keyword evidence="10 13" id="KW-1133">Transmembrane helix</keyword>
<comment type="subcellular location">
    <subcellularLocation>
        <location evidence="2">Membrane</location>
        <topology evidence="2">Multi-pass membrane protein</topology>
    </subcellularLocation>
</comment>
<evidence type="ECO:0000256" key="5">
    <source>
        <dbReference type="ARBA" id="ARBA00022692"/>
    </source>
</evidence>
<dbReference type="Proteomes" id="UP000652761">
    <property type="component" value="Unassembled WGS sequence"/>
</dbReference>
<feature type="transmembrane region" description="Helical" evidence="13">
    <location>
        <begin position="228"/>
        <end position="248"/>
    </location>
</feature>
<feature type="transmembrane region" description="Helical" evidence="13">
    <location>
        <begin position="99"/>
        <end position="119"/>
    </location>
</feature>
<sequence length="400" mass="44019">MSSPTASPEPLLRPAAAALLAAEPPRRNRLSVLLGRATGRRGPSVLVRETAALQLEERRAHWGYSRPVVALDVAWNLAFAVAAAAMLASTLRERPNVPIRLWVVGYALQCVVHAVLVWVEYRRRSGRRWGVEDGAPAASDSEGNDSEEEEEISGDLESGGSGRPSRFTKRCESLNTMVSFIWWTVGFYWVVSGGDILLQNAPKLYWLAVVFLAFDVFFAIICVVLAFLIGIALCCCLPCIIAILYAVAGQEGASDADINVLPRYKFIQPCTAEDKTNVAAGTMIPIGNNSGDSTYERLLLHEHAVRLIFSTSNDIFSYSRNLYLLLFWVPVKECVLRGVWLFLLLSLTFPCGVRNVASVSQHMKMEWNFTPFRATITSTPHALLNGSGSMQLVHSANTIS</sequence>
<feature type="transmembrane region" description="Helical" evidence="13">
    <location>
        <begin position="203"/>
        <end position="221"/>
    </location>
</feature>
<feature type="region of interest" description="Disordered" evidence="12">
    <location>
        <begin position="133"/>
        <end position="166"/>
    </location>
</feature>
<dbReference type="EC" id="2.3.2.27" evidence="3"/>
<keyword evidence="9" id="KW-0862">Zinc</keyword>
<keyword evidence="6" id="KW-0479">Metal-binding</keyword>
<name>A0A843WND6_COLES</name>
<keyword evidence="4" id="KW-0808">Transferase</keyword>
<evidence type="ECO:0000256" key="1">
    <source>
        <dbReference type="ARBA" id="ARBA00000900"/>
    </source>
</evidence>
<dbReference type="GO" id="GO:0061630">
    <property type="term" value="F:ubiquitin protein ligase activity"/>
    <property type="evidence" value="ECO:0007669"/>
    <property type="project" value="UniProtKB-EC"/>
</dbReference>
<evidence type="ECO:0000313" key="14">
    <source>
        <dbReference type="EMBL" id="MQM09337.1"/>
    </source>
</evidence>
<dbReference type="PANTHER" id="PTHR45977:SF11">
    <property type="entry name" value="E3 UBIQUITIN PROTEIN LIGASE RIE1"/>
    <property type="match status" value="1"/>
</dbReference>
<evidence type="ECO:0000256" key="13">
    <source>
        <dbReference type="SAM" id="Phobius"/>
    </source>
</evidence>
<evidence type="ECO:0000256" key="4">
    <source>
        <dbReference type="ARBA" id="ARBA00022679"/>
    </source>
</evidence>
<comment type="caution">
    <text evidence="14">The sequence shown here is derived from an EMBL/GenBank/DDBJ whole genome shotgun (WGS) entry which is preliminary data.</text>
</comment>
<accession>A0A843WND6</accession>
<proteinExistence type="predicted"/>
<organism evidence="14 15">
    <name type="scientific">Colocasia esculenta</name>
    <name type="common">Wild taro</name>
    <name type="synonym">Arum esculentum</name>
    <dbReference type="NCBI Taxonomy" id="4460"/>
    <lineage>
        <taxon>Eukaryota</taxon>
        <taxon>Viridiplantae</taxon>
        <taxon>Streptophyta</taxon>
        <taxon>Embryophyta</taxon>
        <taxon>Tracheophyta</taxon>
        <taxon>Spermatophyta</taxon>
        <taxon>Magnoliopsida</taxon>
        <taxon>Liliopsida</taxon>
        <taxon>Araceae</taxon>
        <taxon>Aroideae</taxon>
        <taxon>Colocasieae</taxon>
        <taxon>Colocasia</taxon>
    </lineage>
</organism>
<keyword evidence="15" id="KW-1185">Reference proteome</keyword>
<keyword evidence="11 13" id="KW-0472">Membrane</keyword>
<reference evidence="14" key="1">
    <citation type="submission" date="2017-07" db="EMBL/GenBank/DDBJ databases">
        <title>Taro Niue Genome Assembly and Annotation.</title>
        <authorList>
            <person name="Atibalentja N."/>
            <person name="Keating K."/>
            <person name="Fields C.J."/>
        </authorList>
    </citation>
    <scope>NUCLEOTIDE SEQUENCE</scope>
    <source>
        <strain evidence="14">Niue_2</strain>
        <tissue evidence="14">Leaf</tissue>
    </source>
</reference>
<protein>
    <recommendedName>
        <fullName evidence="3">RING-type E3 ubiquitin transferase</fullName>
        <ecNumber evidence="3">2.3.2.27</ecNumber>
    </recommendedName>
</protein>
<dbReference type="GO" id="GO:0000325">
    <property type="term" value="C:plant-type vacuole"/>
    <property type="evidence" value="ECO:0007669"/>
    <property type="project" value="TreeGrafter"/>
</dbReference>
<gene>
    <name evidence="14" type="ORF">Taro_042208</name>
</gene>
<keyword evidence="8" id="KW-0833">Ubl conjugation pathway</keyword>
<feature type="transmembrane region" description="Helical" evidence="13">
    <location>
        <begin position="68"/>
        <end position="87"/>
    </location>
</feature>
<evidence type="ECO:0000256" key="3">
    <source>
        <dbReference type="ARBA" id="ARBA00012483"/>
    </source>
</evidence>
<evidence type="ECO:0000256" key="11">
    <source>
        <dbReference type="ARBA" id="ARBA00023136"/>
    </source>
</evidence>
<evidence type="ECO:0000313" key="15">
    <source>
        <dbReference type="Proteomes" id="UP000652761"/>
    </source>
</evidence>
<evidence type="ECO:0000256" key="10">
    <source>
        <dbReference type="ARBA" id="ARBA00022989"/>
    </source>
</evidence>
<feature type="compositionally biased region" description="Acidic residues" evidence="12">
    <location>
        <begin position="142"/>
        <end position="154"/>
    </location>
</feature>
<dbReference type="GO" id="GO:0016567">
    <property type="term" value="P:protein ubiquitination"/>
    <property type="evidence" value="ECO:0007669"/>
    <property type="project" value="TreeGrafter"/>
</dbReference>
<dbReference type="OrthoDB" id="8062037at2759"/>
<feature type="transmembrane region" description="Helical" evidence="13">
    <location>
        <begin position="173"/>
        <end position="191"/>
    </location>
</feature>
<evidence type="ECO:0000256" key="7">
    <source>
        <dbReference type="ARBA" id="ARBA00022771"/>
    </source>
</evidence>
<keyword evidence="5 13" id="KW-0812">Transmembrane</keyword>
<evidence type="ECO:0000256" key="6">
    <source>
        <dbReference type="ARBA" id="ARBA00022723"/>
    </source>
</evidence>
<feature type="transmembrane region" description="Helical" evidence="13">
    <location>
        <begin position="338"/>
        <end position="357"/>
    </location>
</feature>
<evidence type="ECO:0000256" key="2">
    <source>
        <dbReference type="ARBA" id="ARBA00004141"/>
    </source>
</evidence>
<evidence type="ECO:0000256" key="8">
    <source>
        <dbReference type="ARBA" id="ARBA00022786"/>
    </source>
</evidence>
<dbReference type="GO" id="GO:0006511">
    <property type="term" value="P:ubiquitin-dependent protein catabolic process"/>
    <property type="evidence" value="ECO:0007669"/>
    <property type="project" value="TreeGrafter"/>
</dbReference>
<evidence type="ECO:0000256" key="12">
    <source>
        <dbReference type="SAM" id="MobiDB-lite"/>
    </source>
</evidence>
<comment type="catalytic activity">
    <reaction evidence="1">
        <text>S-ubiquitinyl-[E2 ubiquitin-conjugating enzyme]-L-cysteine + [acceptor protein]-L-lysine = [E2 ubiquitin-conjugating enzyme]-L-cysteine + N(6)-ubiquitinyl-[acceptor protein]-L-lysine.</text>
        <dbReference type="EC" id="2.3.2.27"/>
    </reaction>
</comment>
<dbReference type="EMBL" id="NMUH01004351">
    <property type="protein sequence ID" value="MQM09337.1"/>
    <property type="molecule type" value="Genomic_DNA"/>
</dbReference>
<dbReference type="GO" id="GO:0008270">
    <property type="term" value="F:zinc ion binding"/>
    <property type="evidence" value="ECO:0007669"/>
    <property type="project" value="UniProtKB-KW"/>
</dbReference>
<dbReference type="AlphaFoldDB" id="A0A843WND6"/>
<dbReference type="GO" id="GO:0016020">
    <property type="term" value="C:membrane"/>
    <property type="evidence" value="ECO:0007669"/>
    <property type="project" value="UniProtKB-SubCell"/>
</dbReference>
<dbReference type="PANTHER" id="PTHR45977">
    <property type="entry name" value="TARGET OF ERK KINASE MPK-1"/>
    <property type="match status" value="1"/>
</dbReference>
<evidence type="ECO:0000256" key="9">
    <source>
        <dbReference type="ARBA" id="ARBA00022833"/>
    </source>
</evidence>